<protein>
    <submittedName>
        <fullName evidence="2">Uncharacterized protein</fullName>
    </submittedName>
</protein>
<reference evidence="2" key="1">
    <citation type="submission" date="2021-04" db="EMBL/GenBank/DDBJ databases">
        <title>Genome based classification of Actinospica acidithermotolerans sp. nov., an actinobacterium isolated from an Indonesian hot spring.</title>
        <authorList>
            <person name="Kusuma A.B."/>
            <person name="Putra K.E."/>
            <person name="Nafisah S."/>
            <person name="Loh J."/>
            <person name="Nouioui I."/>
            <person name="Goodfellow M."/>
        </authorList>
    </citation>
    <scope>NUCLEOTIDE SEQUENCE</scope>
    <source>
        <strain evidence="2">CSCA 57</strain>
    </source>
</reference>
<gene>
    <name evidence="2" type="ORF">KDL01_12465</name>
</gene>
<organism evidence="2 3">
    <name type="scientific">Actinospica durhamensis</name>
    <dbReference type="NCBI Taxonomy" id="1508375"/>
    <lineage>
        <taxon>Bacteria</taxon>
        <taxon>Bacillati</taxon>
        <taxon>Actinomycetota</taxon>
        <taxon>Actinomycetes</taxon>
        <taxon>Catenulisporales</taxon>
        <taxon>Actinospicaceae</taxon>
        <taxon>Actinospica</taxon>
    </lineage>
</organism>
<evidence type="ECO:0000256" key="1">
    <source>
        <dbReference type="SAM" id="MobiDB-lite"/>
    </source>
</evidence>
<proteinExistence type="predicted"/>
<evidence type="ECO:0000313" key="2">
    <source>
        <dbReference type="EMBL" id="MBR7834084.1"/>
    </source>
</evidence>
<sequence>MTTGFTGAGAAAGVGLSAGEPTASQLKAALLSQQDLGPSYTPVPSSPPSSGGGGGGSTVTGCPELSSLLNATTAGDRTVQSETYQVGQLGPFLSEALVTAPASTLHADYARDKAALTSCKSMTVNAGGAPLKLAMTPVNLGVAGSTAVRLSGDYNGVQINGDLAIDQAGQVELGYIFLQIEGSSQQQAIAVFKQADAKVQQAFGSAAGAGSSV</sequence>
<evidence type="ECO:0000313" key="3">
    <source>
        <dbReference type="Proteomes" id="UP000675781"/>
    </source>
</evidence>
<feature type="region of interest" description="Disordered" evidence="1">
    <location>
        <begin position="35"/>
        <end position="62"/>
    </location>
</feature>
<dbReference type="Proteomes" id="UP000675781">
    <property type="component" value="Unassembled WGS sequence"/>
</dbReference>
<accession>A0A941ES35</accession>
<dbReference type="AlphaFoldDB" id="A0A941ES35"/>
<dbReference type="EMBL" id="JAGSOG010000047">
    <property type="protein sequence ID" value="MBR7834084.1"/>
    <property type="molecule type" value="Genomic_DNA"/>
</dbReference>
<dbReference type="RefSeq" id="WP_212528605.1">
    <property type="nucleotide sequence ID" value="NZ_JAGSOG010000047.1"/>
</dbReference>
<comment type="caution">
    <text evidence="2">The sequence shown here is derived from an EMBL/GenBank/DDBJ whole genome shotgun (WGS) entry which is preliminary data.</text>
</comment>
<keyword evidence="3" id="KW-1185">Reference proteome</keyword>
<name>A0A941ES35_9ACTN</name>